<dbReference type="Proteomes" id="UP000824755">
    <property type="component" value="Chromosome"/>
</dbReference>
<evidence type="ECO:0000256" key="4">
    <source>
        <dbReference type="ARBA" id="ARBA00023125"/>
    </source>
</evidence>
<protein>
    <submittedName>
        <fullName evidence="7">Sigma-54 dependent transcriptional regulator</fullName>
    </submittedName>
</protein>
<dbReference type="PANTHER" id="PTHR32071">
    <property type="entry name" value="TRANSCRIPTIONAL REGULATORY PROTEIN"/>
    <property type="match status" value="1"/>
</dbReference>
<keyword evidence="3" id="KW-0805">Transcription regulation</keyword>
<dbReference type="InterPro" id="IPR002078">
    <property type="entry name" value="Sigma_54_int"/>
</dbReference>
<keyword evidence="4" id="KW-0238">DNA-binding</keyword>
<dbReference type="InterPro" id="IPR009057">
    <property type="entry name" value="Homeodomain-like_sf"/>
</dbReference>
<dbReference type="PROSITE" id="PS50045">
    <property type="entry name" value="SIGMA54_INTERACT_4"/>
    <property type="match status" value="1"/>
</dbReference>
<keyword evidence="5" id="KW-0804">Transcription</keyword>
<evidence type="ECO:0000256" key="1">
    <source>
        <dbReference type="ARBA" id="ARBA00022741"/>
    </source>
</evidence>
<dbReference type="SUPFAM" id="SSF52540">
    <property type="entry name" value="P-loop containing nucleoside triphosphate hydrolases"/>
    <property type="match status" value="1"/>
</dbReference>
<dbReference type="InterPro" id="IPR025943">
    <property type="entry name" value="Sigma_54_int_dom_ATP-bd_2"/>
</dbReference>
<accession>A0ABX8WPM4</accession>
<dbReference type="Gene3D" id="1.10.8.60">
    <property type="match status" value="1"/>
</dbReference>
<dbReference type="RefSeq" id="WP_220379921.1">
    <property type="nucleotide sequence ID" value="NZ_CP080544.1"/>
</dbReference>
<dbReference type="InterPro" id="IPR027417">
    <property type="entry name" value="P-loop_NTPase"/>
</dbReference>
<dbReference type="PANTHER" id="PTHR32071:SF120">
    <property type="entry name" value="TRANSCRIPTIONAL REGULATOR-RELATED"/>
    <property type="match status" value="1"/>
</dbReference>
<dbReference type="Pfam" id="PF02954">
    <property type="entry name" value="HTH_8"/>
    <property type="match status" value="1"/>
</dbReference>
<evidence type="ECO:0000313" key="7">
    <source>
        <dbReference type="EMBL" id="QYR53103.1"/>
    </source>
</evidence>
<evidence type="ECO:0000256" key="2">
    <source>
        <dbReference type="ARBA" id="ARBA00022840"/>
    </source>
</evidence>
<dbReference type="Pfam" id="PF20161">
    <property type="entry name" value="VpsR"/>
    <property type="match status" value="1"/>
</dbReference>
<dbReference type="InterPro" id="IPR002197">
    <property type="entry name" value="HTH_Fis"/>
</dbReference>
<dbReference type="InterPro" id="IPR025944">
    <property type="entry name" value="Sigma_54_int_dom_CS"/>
</dbReference>
<feature type="domain" description="Sigma-54 factor interaction" evidence="6">
    <location>
        <begin position="149"/>
        <end position="378"/>
    </location>
</feature>
<dbReference type="InterPro" id="IPR058031">
    <property type="entry name" value="AAA_lid_NorR"/>
</dbReference>
<dbReference type="InterPro" id="IPR003593">
    <property type="entry name" value="AAA+_ATPase"/>
</dbReference>
<dbReference type="Gene3D" id="1.10.10.60">
    <property type="entry name" value="Homeodomain-like"/>
    <property type="match status" value="1"/>
</dbReference>
<reference evidence="7 8" key="1">
    <citation type="submission" date="2021-08" db="EMBL/GenBank/DDBJ databases">
        <title>Lysobacter sp. strain CJ11 Genome sequencing and assembly.</title>
        <authorList>
            <person name="Kim I."/>
        </authorList>
    </citation>
    <scope>NUCLEOTIDE SEQUENCE [LARGE SCALE GENOMIC DNA]</scope>
    <source>
        <strain evidence="7 8">CJ11</strain>
    </source>
</reference>
<dbReference type="PROSITE" id="PS00676">
    <property type="entry name" value="SIGMA54_INTERACT_2"/>
    <property type="match status" value="1"/>
</dbReference>
<dbReference type="PROSITE" id="PS00688">
    <property type="entry name" value="SIGMA54_INTERACT_3"/>
    <property type="match status" value="1"/>
</dbReference>
<evidence type="ECO:0000256" key="3">
    <source>
        <dbReference type="ARBA" id="ARBA00023015"/>
    </source>
</evidence>
<evidence type="ECO:0000313" key="8">
    <source>
        <dbReference type="Proteomes" id="UP000824755"/>
    </source>
</evidence>
<dbReference type="Pfam" id="PF25601">
    <property type="entry name" value="AAA_lid_14"/>
    <property type="match status" value="1"/>
</dbReference>
<sequence>MIATRARELIVVTKRYDASCAAFAAMASHGWRIHFVETPAAVARILSQSNRKALAGLVDLTDSQGTVDYARYVQDLPRERMGWVAAIDPGQLEIKDVRHLIRDVCFDFITVPCPETTIESVLGHALGVASLHSESTRHVVQEEEAFGGMIGDSPEMRALYKLIRRAAPSLAPVYIAGETGTGKELAAAAIHHLSHRSAFPFVAINCGAIPQHLMQSELFGYERGAFTGAQQRKLGRFELANKGTLFLDEIGDLPLDSQASLLRFLQEGIIERLGGTDAIRVDVRVVSATHHDLEAAVAAGRFRADLYHRLCVIRLKQPPLRSRGDDIEQLAEHALKLYNGTGQTQMKGFSNCALKAMQTYPWPGNVRELLNRVHQAVVMAEGRYITSKDLGIDASEAGPVQTLAAARDAAEVLAINAALRRNLYRVGHCAKELGISRITLYRLMKQHGLRTEAMERTAEVG</sequence>
<proteinExistence type="predicted"/>
<organism evidence="7 8">
    <name type="scientific">Lysobacter soyae</name>
    <dbReference type="NCBI Taxonomy" id="2764185"/>
    <lineage>
        <taxon>Bacteria</taxon>
        <taxon>Pseudomonadati</taxon>
        <taxon>Pseudomonadota</taxon>
        <taxon>Gammaproteobacteria</taxon>
        <taxon>Lysobacterales</taxon>
        <taxon>Lysobacteraceae</taxon>
        <taxon>Lysobacter</taxon>
    </lineage>
</organism>
<evidence type="ECO:0000256" key="5">
    <source>
        <dbReference type="ARBA" id="ARBA00023163"/>
    </source>
</evidence>
<name>A0ABX8WPM4_9GAMM</name>
<dbReference type="CDD" id="cd00009">
    <property type="entry name" value="AAA"/>
    <property type="match status" value="1"/>
</dbReference>
<dbReference type="SMART" id="SM00382">
    <property type="entry name" value="AAA"/>
    <property type="match status" value="1"/>
</dbReference>
<dbReference type="EMBL" id="CP080544">
    <property type="protein sequence ID" value="QYR53103.1"/>
    <property type="molecule type" value="Genomic_DNA"/>
</dbReference>
<dbReference type="SUPFAM" id="SSF46689">
    <property type="entry name" value="Homeodomain-like"/>
    <property type="match status" value="1"/>
</dbReference>
<dbReference type="Gene3D" id="3.40.50.300">
    <property type="entry name" value="P-loop containing nucleotide triphosphate hydrolases"/>
    <property type="match status" value="1"/>
</dbReference>
<dbReference type="InterPro" id="IPR045343">
    <property type="entry name" value="VpsR"/>
</dbReference>
<keyword evidence="1" id="KW-0547">Nucleotide-binding</keyword>
<gene>
    <name evidence="7" type="ORF">H8L67_00845</name>
</gene>
<keyword evidence="8" id="KW-1185">Reference proteome</keyword>
<dbReference type="Pfam" id="PF00158">
    <property type="entry name" value="Sigma54_activat"/>
    <property type="match status" value="1"/>
</dbReference>
<evidence type="ECO:0000259" key="6">
    <source>
        <dbReference type="PROSITE" id="PS50045"/>
    </source>
</evidence>
<keyword evidence="2" id="KW-0067">ATP-binding</keyword>